<keyword evidence="1" id="KW-0812">Transmembrane</keyword>
<dbReference type="Proteomes" id="UP001482620">
    <property type="component" value="Unassembled WGS sequence"/>
</dbReference>
<feature type="transmembrane region" description="Helical" evidence="1">
    <location>
        <begin position="61"/>
        <end position="82"/>
    </location>
</feature>
<gene>
    <name evidence="2" type="ORF">ILYODFUR_038904</name>
</gene>
<dbReference type="EMBL" id="JAHRIQ010103162">
    <property type="protein sequence ID" value="MEQ2254051.1"/>
    <property type="molecule type" value="Genomic_DNA"/>
</dbReference>
<proteinExistence type="predicted"/>
<feature type="transmembrane region" description="Helical" evidence="1">
    <location>
        <begin position="20"/>
        <end position="49"/>
    </location>
</feature>
<keyword evidence="3" id="KW-1185">Reference proteome</keyword>
<protein>
    <submittedName>
        <fullName evidence="2">Uncharacterized protein</fullName>
    </submittedName>
</protein>
<organism evidence="2 3">
    <name type="scientific">Ilyodon furcidens</name>
    <name type="common">goldbreast splitfin</name>
    <dbReference type="NCBI Taxonomy" id="33524"/>
    <lineage>
        <taxon>Eukaryota</taxon>
        <taxon>Metazoa</taxon>
        <taxon>Chordata</taxon>
        <taxon>Craniata</taxon>
        <taxon>Vertebrata</taxon>
        <taxon>Euteleostomi</taxon>
        <taxon>Actinopterygii</taxon>
        <taxon>Neopterygii</taxon>
        <taxon>Teleostei</taxon>
        <taxon>Neoteleostei</taxon>
        <taxon>Acanthomorphata</taxon>
        <taxon>Ovalentaria</taxon>
        <taxon>Atherinomorphae</taxon>
        <taxon>Cyprinodontiformes</taxon>
        <taxon>Goodeidae</taxon>
        <taxon>Ilyodon</taxon>
    </lineage>
</organism>
<sequence length="164" mass="17454">MVRVSGLAGVGLRVDCSGWVLVLALWALLPFVGLGVGLLAGLLLAGVWVSGMLKDLDAAGLLFVGVHFRGGLCFWGAGGSAFTQCEFCVQLLVGVLFAAFRPPLYGVLWCWGGGPVRGGSDLRAWVQQGGHRWALRLRQASRPRTGVGFARLLDGSWWVVCAWG</sequence>
<keyword evidence="1" id="KW-1133">Transmembrane helix</keyword>
<accession>A0ABV0VAB1</accession>
<reference evidence="2 3" key="1">
    <citation type="submission" date="2021-06" db="EMBL/GenBank/DDBJ databases">
        <authorList>
            <person name="Palmer J.M."/>
        </authorList>
    </citation>
    <scope>NUCLEOTIDE SEQUENCE [LARGE SCALE GENOMIC DNA]</scope>
    <source>
        <strain evidence="3">if_2019</strain>
        <tissue evidence="2">Muscle</tissue>
    </source>
</reference>
<keyword evidence="1" id="KW-0472">Membrane</keyword>
<evidence type="ECO:0000313" key="3">
    <source>
        <dbReference type="Proteomes" id="UP001482620"/>
    </source>
</evidence>
<comment type="caution">
    <text evidence="2">The sequence shown here is derived from an EMBL/GenBank/DDBJ whole genome shotgun (WGS) entry which is preliminary data.</text>
</comment>
<evidence type="ECO:0000313" key="2">
    <source>
        <dbReference type="EMBL" id="MEQ2254051.1"/>
    </source>
</evidence>
<name>A0ABV0VAB1_9TELE</name>
<evidence type="ECO:0000256" key="1">
    <source>
        <dbReference type="SAM" id="Phobius"/>
    </source>
</evidence>